<reference evidence="1 2" key="1">
    <citation type="submission" date="2024-09" db="EMBL/GenBank/DDBJ databases">
        <title>Chromosome-scale assembly of Riccia fluitans.</title>
        <authorList>
            <person name="Paukszto L."/>
            <person name="Sawicki J."/>
            <person name="Karawczyk K."/>
            <person name="Piernik-Szablinska J."/>
            <person name="Szczecinska M."/>
            <person name="Mazdziarz M."/>
        </authorList>
    </citation>
    <scope>NUCLEOTIDE SEQUENCE [LARGE SCALE GENOMIC DNA]</scope>
    <source>
        <strain evidence="1">Rf_01</strain>
        <tissue evidence="1">Aerial parts of the thallus</tissue>
    </source>
</reference>
<dbReference type="EMBL" id="JBHFFA010000008">
    <property type="protein sequence ID" value="KAL2610418.1"/>
    <property type="molecule type" value="Genomic_DNA"/>
</dbReference>
<evidence type="ECO:0000313" key="2">
    <source>
        <dbReference type="Proteomes" id="UP001605036"/>
    </source>
</evidence>
<proteinExistence type="predicted"/>
<keyword evidence="2" id="KW-1185">Reference proteome</keyword>
<protein>
    <submittedName>
        <fullName evidence="1">Uncharacterized protein</fullName>
    </submittedName>
</protein>
<accession>A0ABD1XN87</accession>
<organism evidence="1 2">
    <name type="scientific">Riccia fluitans</name>
    <dbReference type="NCBI Taxonomy" id="41844"/>
    <lineage>
        <taxon>Eukaryota</taxon>
        <taxon>Viridiplantae</taxon>
        <taxon>Streptophyta</taxon>
        <taxon>Embryophyta</taxon>
        <taxon>Marchantiophyta</taxon>
        <taxon>Marchantiopsida</taxon>
        <taxon>Marchantiidae</taxon>
        <taxon>Marchantiales</taxon>
        <taxon>Ricciaceae</taxon>
        <taxon>Riccia</taxon>
    </lineage>
</organism>
<name>A0ABD1XN87_9MARC</name>
<evidence type="ECO:0000313" key="1">
    <source>
        <dbReference type="EMBL" id="KAL2610418.1"/>
    </source>
</evidence>
<dbReference type="Proteomes" id="UP001605036">
    <property type="component" value="Unassembled WGS sequence"/>
</dbReference>
<gene>
    <name evidence="1" type="ORF">R1flu_028991</name>
</gene>
<sequence length="110" mass="11900">MSTVERAELGTVTNRPTTRSSVYALNFGGDDDVDVDEDEDEKLIDNSKMSEYHFTLAQIVAEMTSSISGQRPLMSPDGPILQLVAVVLPSLESDSQVPTNNISNPTSSKP</sequence>
<comment type="caution">
    <text evidence="1">The sequence shown here is derived from an EMBL/GenBank/DDBJ whole genome shotgun (WGS) entry which is preliminary data.</text>
</comment>
<dbReference type="AlphaFoldDB" id="A0ABD1XN87"/>